<reference evidence="2" key="1">
    <citation type="submission" date="2018-05" db="EMBL/GenBank/DDBJ databases">
        <authorList>
            <person name="Lanie J.A."/>
            <person name="Ng W.-L."/>
            <person name="Kazmierczak K.M."/>
            <person name="Andrzejewski T.M."/>
            <person name="Davidsen T.M."/>
            <person name="Wayne K.J."/>
            <person name="Tettelin H."/>
            <person name="Glass J.I."/>
            <person name="Rusch D."/>
            <person name="Podicherti R."/>
            <person name="Tsui H.-C.T."/>
            <person name="Winkler M.E."/>
        </authorList>
    </citation>
    <scope>NUCLEOTIDE SEQUENCE</scope>
</reference>
<organism evidence="2">
    <name type="scientific">marine metagenome</name>
    <dbReference type="NCBI Taxonomy" id="408172"/>
    <lineage>
        <taxon>unclassified sequences</taxon>
        <taxon>metagenomes</taxon>
        <taxon>ecological metagenomes</taxon>
    </lineage>
</organism>
<feature type="compositionally biased region" description="Basic and acidic residues" evidence="1">
    <location>
        <begin position="165"/>
        <end position="175"/>
    </location>
</feature>
<gene>
    <name evidence="2" type="ORF">METZ01_LOCUS257323</name>
</gene>
<evidence type="ECO:0008006" key="3">
    <source>
        <dbReference type="Google" id="ProtNLM"/>
    </source>
</evidence>
<name>A0A382IYN9_9ZZZZ</name>
<feature type="region of interest" description="Disordered" evidence="1">
    <location>
        <begin position="153"/>
        <end position="218"/>
    </location>
</feature>
<evidence type="ECO:0000256" key="1">
    <source>
        <dbReference type="SAM" id="MobiDB-lite"/>
    </source>
</evidence>
<sequence>MKESRFQKALKREADHSTSPILEELGKGIYKAITVIEKPRANPPAPFIDPTGRGRLAAYIPALGGNPSDPMFFQYASPFGGIVEEGNYGFFGVPVGEAVTILVFFADGGKVTEGYWFAVAQDIPDIVSGGTSGEAKVTGDGQGEGVFEKVAASKTQARTSGDAANTKEKELENNPRNKVLADQGTYTDTLRGTSTSSPRRDAGYDIPQENKVTGFKTPGGSSIYIDDGSISDNGIIHPEQIRITTTSGASVILDGGNDFIYAVNSSGSGWVEIGANGEVMVYADGSLSMRTEKDFNLRADKNINIEAGENIHIHSI</sequence>
<dbReference type="EMBL" id="UINC01070371">
    <property type="protein sequence ID" value="SVC04469.1"/>
    <property type="molecule type" value="Genomic_DNA"/>
</dbReference>
<evidence type="ECO:0000313" key="2">
    <source>
        <dbReference type="EMBL" id="SVC04469.1"/>
    </source>
</evidence>
<feature type="compositionally biased region" description="Polar residues" evidence="1">
    <location>
        <begin position="184"/>
        <end position="197"/>
    </location>
</feature>
<feature type="non-terminal residue" evidence="2">
    <location>
        <position position="316"/>
    </location>
</feature>
<dbReference type="AlphaFoldDB" id="A0A382IYN9"/>
<accession>A0A382IYN9</accession>
<protein>
    <recommendedName>
        <fullName evidence="3">Gp5/Type VI secretion system Vgr protein OB-fold domain-containing protein</fullName>
    </recommendedName>
</protein>
<feature type="non-terminal residue" evidence="2">
    <location>
        <position position="1"/>
    </location>
</feature>
<proteinExistence type="predicted"/>
<feature type="compositionally biased region" description="Polar residues" evidence="1">
    <location>
        <begin position="153"/>
        <end position="163"/>
    </location>
</feature>